<dbReference type="AlphaFoldDB" id="A0A4P6KWH5"/>
<gene>
    <name evidence="1" type="ORF">EWM63_10205</name>
</gene>
<keyword evidence="2" id="KW-1185">Reference proteome</keyword>
<accession>A0A4P6KWH5</accession>
<protein>
    <submittedName>
        <fullName evidence="1">Uncharacterized protein</fullName>
    </submittedName>
</protein>
<organism evidence="1 2">
    <name type="scientific">Pseudoduganella lutea</name>
    <dbReference type="NCBI Taxonomy" id="321985"/>
    <lineage>
        <taxon>Bacteria</taxon>
        <taxon>Pseudomonadati</taxon>
        <taxon>Pseudomonadota</taxon>
        <taxon>Betaproteobacteria</taxon>
        <taxon>Burkholderiales</taxon>
        <taxon>Oxalobacteraceae</taxon>
        <taxon>Telluria group</taxon>
        <taxon>Pseudoduganella</taxon>
    </lineage>
</organism>
<evidence type="ECO:0000313" key="1">
    <source>
        <dbReference type="EMBL" id="QBE63286.1"/>
    </source>
</evidence>
<dbReference type="OrthoDB" id="9800058at2"/>
<dbReference type="KEGG" id="plue:EWM63_10205"/>
<sequence length="102" mass="11379">MTNTSNAAAAQRNAWNAAFHELDLPWYWEAGCRLPDIGAERACIHDYLARHQGHLLAVYDADFLIDAIVATKDRCEERCQAAGSDPAAAIDWRELRQPQIGV</sequence>
<name>A0A4P6KWH5_9BURK</name>
<dbReference type="Proteomes" id="UP000290637">
    <property type="component" value="Chromosome"/>
</dbReference>
<proteinExistence type="predicted"/>
<dbReference type="EMBL" id="CP035913">
    <property type="protein sequence ID" value="QBE63286.1"/>
    <property type="molecule type" value="Genomic_DNA"/>
</dbReference>
<dbReference type="RefSeq" id="WP_130186415.1">
    <property type="nucleotide sequence ID" value="NZ_CP035913.1"/>
</dbReference>
<dbReference type="InterPro" id="IPR023198">
    <property type="entry name" value="PGP-like_dom2"/>
</dbReference>
<reference evidence="1 2" key="1">
    <citation type="submission" date="2019-02" db="EMBL/GenBank/DDBJ databases">
        <title>Draft Genome Sequences of Six Type Strains of the Genus Massilia.</title>
        <authorList>
            <person name="Miess H."/>
            <person name="Frediansyhah A."/>
            <person name="Gross H."/>
        </authorList>
    </citation>
    <scope>NUCLEOTIDE SEQUENCE [LARGE SCALE GENOMIC DNA]</scope>
    <source>
        <strain evidence="1 2">DSM 17473</strain>
    </source>
</reference>
<evidence type="ECO:0000313" key="2">
    <source>
        <dbReference type="Proteomes" id="UP000290637"/>
    </source>
</evidence>
<dbReference type="Gene3D" id="1.10.150.240">
    <property type="entry name" value="Putative phosphatase, domain 2"/>
    <property type="match status" value="1"/>
</dbReference>